<sequence>MDECCSTQFIDGDGSFNVDGLARISKAVKLAEFGLSYAVVSMMGPQSSGTCAEIEPSALGLEDIDGRQRGEVAARSQRFYHSIAPGGLGGDRRAVPASGAIVVSTCAAVASIVTGVLAGMFALGEQLPSAPAARLLLLLGWVCIIFAVILLVSSRRLIQHLPRTLRRLVRSSTERSNNLRRSSSVRTRESNPSAVIQATTLHHLLTTTTAKEKA</sequence>
<dbReference type="Proteomes" id="UP000316621">
    <property type="component" value="Chromosome 2"/>
</dbReference>
<dbReference type="PANTHER" id="PTHR45923">
    <property type="entry name" value="PROTEIN SEY1"/>
    <property type="match status" value="1"/>
</dbReference>
<evidence type="ECO:0000313" key="3">
    <source>
        <dbReference type="EMBL" id="RZC52920.1"/>
    </source>
</evidence>
<dbReference type="AlphaFoldDB" id="A0A4Y7IYQ0"/>
<keyword evidence="2" id="KW-1133">Transmembrane helix</keyword>
<accession>A0A4Y7IYQ0</accession>
<dbReference type="GO" id="GO:0003924">
    <property type="term" value="F:GTPase activity"/>
    <property type="evidence" value="ECO:0007669"/>
    <property type="project" value="TreeGrafter"/>
</dbReference>
<dbReference type="PANTHER" id="PTHR45923:SF2">
    <property type="entry name" value="PROTEIN SEY1"/>
    <property type="match status" value="1"/>
</dbReference>
<evidence type="ECO:0000256" key="1">
    <source>
        <dbReference type="SAM" id="MobiDB-lite"/>
    </source>
</evidence>
<keyword evidence="2" id="KW-0472">Membrane</keyword>
<proteinExistence type="predicted"/>
<dbReference type="GO" id="GO:0016320">
    <property type="term" value="P:endoplasmic reticulum membrane fusion"/>
    <property type="evidence" value="ECO:0007669"/>
    <property type="project" value="TreeGrafter"/>
</dbReference>
<feature type="region of interest" description="Disordered" evidence="1">
    <location>
        <begin position="172"/>
        <end position="192"/>
    </location>
</feature>
<gene>
    <name evidence="3" type="ORF">C5167_021348</name>
</gene>
<keyword evidence="4" id="KW-1185">Reference proteome</keyword>
<keyword evidence="2" id="KW-0812">Transmembrane</keyword>
<dbReference type="Gramene" id="RZC52920">
    <property type="protein sequence ID" value="RZC52920"/>
    <property type="gene ID" value="C5167_021348"/>
</dbReference>
<name>A0A4Y7IYQ0_PAPSO</name>
<protein>
    <submittedName>
        <fullName evidence="3">Uncharacterized protein</fullName>
    </submittedName>
</protein>
<reference evidence="3 4" key="1">
    <citation type="journal article" date="2018" name="Science">
        <title>The opium poppy genome and morphinan production.</title>
        <authorList>
            <person name="Guo L."/>
            <person name="Winzer T."/>
            <person name="Yang X."/>
            <person name="Li Y."/>
            <person name="Ning Z."/>
            <person name="He Z."/>
            <person name="Teodor R."/>
            <person name="Lu Y."/>
            <person name="Bowser T.A."/>
            <person name="Graham I.A."/>
            <person name="Ye K."/>
        </authorList>
    </citation>
    <scope>NUCLEOTIDE SEQUENCE [LARGE SCALE GENOMIC DNA]</scope>
    <source>
        <strain evidence="4">cv. HN1</strain>
        <tissue evidence="3">Leaves</tissue>
    </source>
</reference>
<dbReference type="GO" id="GO:0005783">
    <property type="term" value="C:endoplasmic reticulum"/>
    <property type="evidence" value="ECO:0007669"/>
    <property type="project" value="TreeGrafter"/>
</dbReference>
<feature type="transmembrane region" description="Helical" evidence="2">
    <location>
        <begin position="100"/>
        <end position="123"/>
    </location>
</feature>
<dbReference type="EMBL" id="CM010716">
    <property type="protein sequence ID" value="RZC52920.1"/>
    <property type="molecule type" value="Genomic_DNA"/>
</dbReference>
<dbReference type="InterPro" id="IPR008803">
    <property type="entry name" value="RHD3/Sey1"/>
</dbReference>
<feature type="compositionally biased region" description="Low complexity" evidence="1">
    <location>
        <begin position="172"/>
        <end position="185"/>
    </location>
</feature>
<evidence type="ECO:0000313" key="4">
    <source>
        <dbReference type="Proteomes" id="UP000316621"/>
    </source>
</evidence>
<evidence type="ECO:0000256" key="2">
    <source>
        <dbReference type="SAM" id="Phobius"/>
    </source>
</evidence>
<feature type="transmembrane region" description="Helical" evidence="2">
    <location>
        <begin position="135"/>
        <end position="158"/>
    </location>
</feature>
<organism evidence="3 4">
    <name type="scientific">Papaver somniferum</name>
    <name type="common">Opium poppy</name>
    <dbReference type="NCBI Taxonomy" id="3469"/>
    <lineage>
        <taxon>Eukaryota</taxon>
        <taxon>Viridiplantae</taxon>
        <taxon>Streptophyta</taxon>
        <taxon>Embryophyta</taxon>
        <taxon>Tracheophyta</taxon>
        <taxon>Spermatophyta</taxon>
        <taxon>Magnoliopsida</taxon>
        <taxon>Ranunculales</taxon>
        <taxon>Papaveraceae</taxon>
        <taxon>Papaveroideae</taxon>
        <taxon>Papaver</taxon>
    </lineage>
</organism>